<evidence type="ECO:0000256" key="5">
    <source>
        <dbReference type="ARBA" id="ARBA00022691"/>
    </source>
</evidence>
<dbReference type="GO" id="GO:0008276">
    <property type="term" value="F:protein methyltransferase activity"/>
    <property type="evidence" value="ECO:0007669"/>
    <property type="project" value="InterPro"/>
</dbReference>
<proteinExistence type="predicted"/>
<dbReference type="InterPro" id="IPR035996">
    <property type="entry name" value="4pyrrol_Methylase_sf"/>
</dbReference>
<evidence type="ECO:0000256" key="3">
    <source>
        <dbReference type="ARBA" id="ARBA00022603"/>
    </source>
</evidence>
<keyword evidence="3" id="KW-0489">Methyltransferase</keyword>
<dbReference type="InterPro" id="IPR014777">
    <property type="entry name" value="4pyrrole_Mease_sub1"/>
</dbReference>
<evidence type="ECO:0000256" key="2">
    <source>
        <dbReference type="ARBA" id="ARBA00022573"/>
    </source>
</evidence>
<dbReference type="NCBIfam" id="TIGR02467">
    <property type="entry name" value="CbiE"/>
    <property type="match status" value="1"/>
</dbReference>
<dbReference type="InterPro" id="IPR000878">
    <property type="entry name" value="4pyrrol_Mease"/>
</dbReference>
<dbReference type="GO" id="GO:0009236">
    <property type="term" value="P:cobalamin biosynthetic process"/>
    <property type="evidence" value="ECO:0007669"/>
    <property type="project" value="UniProtKB-KW"/>
</dbReference>
<comment type="caution">
    <text evidence="7">The sequence shown here is derived from an EMBL/GenBank/DDBJ whole genome shotgun (WGS) entry which is preliminary data.</text>
</comment>
<dbReference type="NCBIfam" id="TIGR02469">
    <property type="entry name" value="CbiT"/>
    <property type="match status" value="1"/>
</dbReference>
<dbReference type="PANTHER" id="PTHR43182:SF1">
    <property type="entry name" value="COBALT-PRECORRIN-7 C(5)-METHYLTRANSFERASE"/>
    <property type="match status" value="1"/>
</dbReference>
<dbReference type="PANTHER" id="PTHR43182">
    <property type="entry name" value="COBALT-PRECORRIN-6B C(15)-METHYLTRANSFERASE (DECARBOXYLATING)"/>
    <property type="match status" value="1"/>
</dbReference>
<dbReference type="InterPro" id="IPR014776">
    <property type="entry name" value="4pyrrole_Mease_sub2"/>
</dbReference>
<evidence type="ECO:0000256" key="1">
    <source>
        <dbReference type="ARBA" id="ARBA00004953"/>
    </source>
</evidence>
<dbReference type="EMBL" id="JAFLRJ010000117">
    <property type="protein sequence ID" value="MBO0512781.1"/>
    <property type="molecule type" value="Genomic_DNA"/>
</dbReference>
<evidence type="ECO:0000313" key="7">
    <source>
        <dbReference type="EMBL" id="MBO0512781.1"/>
    </source>
</evidence>
<organism evidence="7 8">
    <name type="scientific">Streptomyces beijiangensis</name>
    <dbReference type="NCBI Taxonomy" id="163361"/>
    <lineage>
        <taxon>Bacteria</taxon>
        <taxon>Bacillati</taxon>
        <taxon>Actinomycetota</taxon>
        <taxon>Actinomycetes</taxon>
        <taxon>Kitasatosporales</taxon>
        <taxon>Streptomycetaceae</taxon>
        <taxon>Streptomyces</taxon>
    </lineage>
</organism>
<dbReference type="AlphaFoldDB" id="A0A939F568"/>
<protein>
    <submittedName>
        <fullName evidence="7">Precorrin-6y C5,15-methyltransferase (Decarboxylating) subunit CbiE</fullName>
    </submittedName>
</protein>
<dbReference type="CDD" id="cd11644">
    <property type="entry name" value="Precorrin-6Y-MT"/>
    <property type="match status" value="1"/>
</dbReference>
<dbReference type="InterPro" id="IPR014008">
    <property type="entry name" value="Cbl_synth_MTase_CbiT"/>
</dbReference>
<evidence type="ECO:0000313" key="8">
    <source>
        <dbReference type="Proteomes" id="UP000664167"/>
    </source>
</evidence>
<dbReference type="SUPFAM" id="SSF53790">
    <property type="entry name" value="Tetrapyrrole methylase"/>
    <property type="match status" value="1"/>
</dbReference>
<dbReference type="SUPFAM" id="SSF53335">
    <property type="entry name" value="S-adenosyl-L-methionine-dependent methyltransferases"/>
    <property type="match status" value="1"/>
</dbReference>
<dbReference type="Gene3D" id="3.40.50.150">
    <property type="entry name" value="Vaccinia Virus protein VP39"/>
    <property type="match status" value="1"/>
</dbReference>
<keyword evidence="2" id="KW-0169">Cobalamin biosynthesis</keyword>
<keyword evidence="5" id="KW-0949">S-adenosyl-L-methionine</keyword>
<dbReference type="Gene3D" id="3.40.1010.10">
    <property type="entry name" value="Cobalt-precorrin-4 Transmethylase, Domain 1"/>
    <property type="match status" value="1"/>
</dbReference>
<dbReference type="Gene3D" id="3.30.950.10">
    <property type="entry name" value="Methyltransferase, Cobalt-precorrin-4 Transmethylase, Domain 2"/>
    <property type="match status" value="1"/>
</dbReference>
<evidence type="ECO:0000256" key="4">
    <source>
        <dbReference type="ARBA" id="ARBA00022679"/>
    </source>
</evidence>
<dbReference type="InterPro" id="IPR050714">
    <property type="entry name" value="Cobalamin_biosynth_MTase"/>
</dbReference>
<keyword evidence="4" id="KW-0808">Transferase</keyword>
<reference evidence="7" key="1">
    <citation type="submission" date="2021-03" db="EMBL/GenBank/DDBJ databases">
        <title>Streptomyces poriferae sp. nov., a novel marine sponge-derived Actinobacteria species with anti-MRSA activity.</title>
        <authorList>
            <person name="Sandoval-Powers M."/>
            <person name="Kralova S."/>
            <person name="Nguyen G.-S."/>
            <person name="Fawwal D."/>
            <person name="Degnes K."/>
            <person name="Klinkenberg G."/>
            <person name="Sletta H."/>
            <person name="Wentzel A."/>
            <person name="Liles M.R."/>
        </authorList>
    </citation>
    <scope>NUCLEOTIDE SEQUENCE</scope>
    <source>
        <strain evidence="7">DSM 41794</strain>
    </source>
</reference>
<keyword evidence="8" id="KW-1185">Reference proteome</keyword>
<sequence length="418" mass="42962">MIIVVGTGTGAPLSPDARDALGEATLVVGARRHLEAAGLPEQMERIVLGPLAPALDAVAGRLAVEGARVVVLASGDPGFFGIVRALAERFGTDALDVRPSAPSVAVAFARIGLPWDDAVVVSAHGRDLRTAVNVCRAHPKVAVLTGPGAGPAELAAALAYRTSGRTLVVASALGDPEREHVERMSAQEAAGREWPDPVSVVLCLDEERELSPLRTVAGPAAGPAQWALDETEFEHRDSMITKFEVRALALARLGPRLGDLVWDIGAGSGSVAVECARLGAAVVAVEKTADGVERIRANAEAHGVYVQAVHGAAPTVLSDLADPDAVFIGGGGRELAGIVTACARRARRSVVVALAALDRVPEVRAALAGAGLATDGVLLQSSRLAPLPGDVTRLAATNPVFLLWGTRPTDTAVEGALL</sequence>
<dbReference type="InterPro" id="IPR012818">
    <property type="entry name" value="CbiE"/>
</dbReference>
<name>A0A939F568_9ACTN</name>
<accession>A0A939F568</accession>
<dbReference type="RefSeq" id="WP_206962214.1">
    <property type="nucleotide sequence ID" value="NZ_BAAAJJ010000009.1"/>
</dbReference>
<evidence type="ECO:0000259" key="6">
    <source>
        <dbReference type="Pfam" id="PF00590"/>
    </source>
</evidence>
<dbReference type="GO" id="GO:0032259">
    <property type="term" value="P:methylation"/>
    <property type="evidence" value="ECO:0007669"/>
    <property type="project" value="UniProtKB-KW"/>
</dbReference>
<dbReference type="InterPro" id="IPR006365">
    <property type="entry name" value="Cbl_synth_CobL"/>
</dbReference>
<dbReference type="InterPro" id="IPR029063">
    <property type="entry name" value="SAM-dependent_MTases_sf"/>
</dbReference>
<gene>
    <name evidence="7" type="primary">cbiE</name>
    <name evidence="7" type="ORF">J0695_13325</name>
</gene>
<dbReference type="PIRSF" id="PIRSF036428">
    <property type="entry name" value="CobL"/>
    <property type="match status" value="1"/>
</dbReference>
<comment type="pathway">
    <text evidence="1">Cofactor biosynthesis; adenosylcobalamin biosynthesis.</text>
</comment>
<dbReference type="Pfam" id="PF00590">
    <property type="entry name" value="TP_methylase"/>
    <property type="match status" value="1"/>
</dbReference>
<dbReference type="Proteomes" id="UP000664167">
    <property type="component" value="Unassembled WGS sequence"/>
</dbReference>
<feature type="domain" description="Tetrapyrrole methylase" evidence="6">
    <location>
        <begin position="1"/>
        <end position="189"/>
    </location>
</feature>